<organism evidence="12 13">
    <name type="scientific">Telmatospirillum siberiense</name>
    <dbReference type="NCBI Taxonomy" id="382514"/>
    <lineage>
        <taxon>Bacteria</taxon>
        <taxon>Pseudomonadati</taxon>
        <taxon>Pseudomonadota</taxon>
        <taxon>Alphaproteobacteria</taxon>
        <taxon>Rhodospirillales</taxon>
        <taxon>Rhodospirillaceae</taxon>
        <taxon>Telmatospirillum</taxon>
    </lineage>
</organism>
<gene>
    <name evidence="12" type="ORF">CWS72_21660</name>
</gene>
<protein>
    <recommendedName>
        <fullName evidence="11">TonB C-terminal domain-containing protein</fullName>
    </recommendedName>
</protein>
<comment type="subcellular location">
    <subcellularLocation>
        <location evidence="1">Cell inner membrane</location>
        <topology evidence="1">Single-pass membrane protein</topology>
        <orientation evidence="1">Periplasmic side</orientation>
    </subcellularLocation>
</comment>
<evidence type="ECO:0000256" key="5">
    <source>
        <dbReference type="ARBA" id="ARBA00022519"/>
    </source>
</evidence>
<reference evidence="13" key="1">
    <citation type="submission" date="2017-12" db="EMBL/GenBank/DDBJ databases">
        <title>Draft genome sequence of Telmatospirillum siberiense 26-4b1T, an acidotolerant peatland alphaproteobacterium potentially involved in sulfur cycling.</title>
        <authorList>
            <person name="Hausmann B."/>
            <person name="Pjevac P."/>
            <person name="Schreck K."/>
            <person name="Herbold C.W."/>
            <person name="Daims H."/>
            <person name="Wagner M."/>
            <person name="Pester M."/>
            <person name="Loy A."/>
        </authorList>
    </citation>
    <scope>NUCLEOTIDE SEQUENCE [LARGE SCALE GENOMIC DNA]</scope>
    <source>
        <strain evidence="13">26-4b1</strain>
    </source>
</reference>
<evidence type="ECO:0000256" key="3">
    <source>
        <dbReference type="ARBA" id="ARBA00022448"/>
    </source>
</evidence>
<keyword evidence="13" id="KW-1185">Reference proteome</keyword>
<dbReference type="EMBL" id="PIUM01000032">
    <property type="protein sequence ID" value="PKU22412.1"/>
    <property type="molecule type" value="Genomic_DNA"/>
</dbReference>
<name>A0A2N3PPT0_9PROT</name>
<feature type="domain" description="TonB C-terminal" evidence="11">
    <location>
        <begin position="65"/>
        <end position="157"/>
    </location>
</feature>
<evidence type="ECO:0000313" key="13">
    <source>
        <dbReference type="Proteomes" id="UP000233293"/>
    </source>
</evidence>
<keyword evidence="5" id="KW-0997">Cell inner membrane</keyword>
<evidence type="ECO:0000256" key="4">
    <source>
        <dbReference type="ARBA" id="ARBA00022475"/>
    </source>
</evidence>
<keyword evidence="3" id="KW-0813">Transport</keyword>
<evidence type="ECO:0000256" key="10">
    <source>
        <dbReference type="SAM" id="MobiDB-lite"/>
    </source>
</evidence>
<keyword evidence="6" id="KW-0812">Transmembrane</keyword>
<dbReference type="PROSITE" id="PS52015">
    <property type="entry name" value="TONB_CTD"/>
    <property type="match status" value="1"/>
</dbReference>
<dbReference type="InterPro" id="IPR037682">
    <property type="entry name" value="TonB_C"/>
</dbReference>
<dbReference type="InterPro" id="IPR051045">
    <property type="entry name" value="TonB-dependent_transducer"/>
</dbReference>
<feature type="region of interest" description="Disordered" evidence="10">
    <location>
        <begin position="1"/>
        <end position="57"/>
    </location>
</feature>
<comment type="similarity">
    <text evidence="2">Belongs to the TonB family.</text>
</comment>
<evidence type="ECO:0000256" key="7">
    <source>
        <dbReference type="ARBA" id="ARBA00022927"/>
    </source>
</evidence>
<keyword evidence="9" id="KW-0472">Membrane</keyword>
<evidence type="ECO:0000259" key="11">
    <source>
        <dbReference type="PROSITE" id="PS52015"/>
    </source>
</evidence>
<dbReference type="GO" id="GO:0015031">
    <property type="term" value="P:protein transport"/>
    <property type="evidence" value="ECO:0007669"/>
    <property type="project" value="UniProtKB-KW"/>
</dbReference>
<dbReference type="GO" id="GO:0005886">
    <property type="term" value="C:plasma membrane"/>
    <property type="evidence" value="ECO:0007669"/>
    <property type="project" value="UniProtKB-SubCell"/>
</dbReference>
<sequence length="157" mass="16741">MRETQPARPVIPVPRKVAPKPPTPQPEKVAEAPAETPPPVPQPVAAPPKPAAPAANVASEEAGYVGRLRAYIRSITQYPTSGQARRERPEGSTEVRFVLNRAGQVQDASIEQGSGSPILDKQALSIVKGGTYPAMPHEVWSDAPEHVFTVTVVFTAP</sequence>
<evidence type="ECO:0000256" key="8">
    <source>
        <dbReference type="ARBA" id="ARBA00022989"/>
    </source>
</evidence>
<keyword evidence="4" id="KW-1003">Cell membrane</keyword>
<keyword evidence="7" id="KW-0653">Protein transport</keyword>
<dbReference type="GO" id="GO:0055085">
    <property type="term" value="P:transmembrane transport"/>
    <property type="evidence" value="ECO:0007669"/>
    <property type="project" value="InterPro"/>
</dbReference>
<dbReference type="Proteomes" id="UP000233293">
    <property type="component" value="Unassembled WGS sequence"/>
</dbReference>
<evidence type="ECO:0000256" key="9">
    <source>
        <dbReference type="ARBA" id="ARBA00023136"/>
    </source>
</evidence>
<dbReference type="InterPro" id="IPR006260">
    <property type="entry name" value="TonB/TolA_C"/>
</dbReference>
<evidence type="ECO:0000256" key="1">
    <source>
        <dbReference type="ARBA" id="ARBA00004383"/>
    </source>
</evidence>
<feature type="compositionally biased region" description="Pro residues" evidence="10">
    <location>
        <begin position="35"/>
        <end position="51"/>
    </location>
</feature>
<proteinExistence type="inferred from homology"/>
<dbReference type="Gene3D" id="3.30.1150.10">
    <property type="match status" value="1"/>
</dbReference>
<dbReference type="PANTHER" id="PTHR33446">
    <property type="entry name" value="PROTEIN TONB-RELATED"/>
    <property type="match status" value="1"/>
</dbReference>
<dbReference type="AlphaFoldDB" id="A0A2N3PPT0"/>
<evidence type="ECO:0000313" key="12">
    <source>
        <dbReference type="EMBL" id="PKU22412.1"/>
    </source>
</evidence>
<accession>A0A2N3PPT0</accession>
<comment type="caution">
    <text evidence="12">The sequence shown here is derived from an EMBL/GenBank/DDBJ whole genome shotgun (WGS) entry which is preliminary data.</text>
</comment>
<dbReference type="Pfam" id="PF03544">
    <property type="entry name" value="TonB_C"/>
    <property type="match status" value="1"/>
</dbReference>
<dbReference type="SUPFAM" id="SSF74653">
    <property type="entry name" value="TolA/TonB C-terminal domain"/>
    <property type="match status" value="1"/>
</dbReference>
<keyword evidence="8" id="KW-1133">Transmembrane helix</keyword>
<evidence type="ECO:0000256" key="6">
    <source>
        <dbReference type="ARBA" id="ARBA00022692"/>
    </source>
</evidence>
<evidence type="ECO:0000256" key="2">
    <source>
        <dbReference type="ARBA" id="ARBA00006555"/>
    </source>
</evidence>
<dbReference type="NCBIfam" id="TIGR01352">
    <property type="entry name" value="tonB_Cterm"/>
    <property type="match status" value="1"/>
</dbReference>